<evidence type="ECO:0000313" key="3">
    <source>
        <dbReference type="EMBL" id="KCZ82235.1"/>
    </source>
</evidence>
<dbReference type="InterPro" id="IPR036317">
    <property type="entry name" value="Cullin_homology_sf"/>
</dbReference>
<evidence type="ECO:0000256" key="1">
    <source>
        <dbReference type="PROSITE-ProRule" id="PRU00330"/>
    </source>
</evidence>
<dbReference type="Proteomes" id="UP000030655">
    <property type="component" value="Unassembled WGS sequence"/>
</dbReference>
<dbReference type="VEuPathDB" id="MicrosporidiaDB:H312_00258"/>
<comment type="similarity">
    <text evidence="1">Belongs to the cullin family.</text>
</comment>
<reference evidence="4" key="1">
    <citation type="submission" date="2013-02" db="EMBL/GenBank/DDBJ databases">
        <authorList>
            <consortium name="The Broad Institute Genome Sequencing Platform"/>
            <person name="Cuomo C."/>
            <person name="Becnel J."/>
            <person name="Sanscrainte N."/>
            <person name="Walker B."/>
            <person name="Young S.K."/>
            <person name="Zeng Q."/>
            <person name="Gargeya S."/>
            <person name="Fitzgerald M."/>
            <person name="Haas B."/>
            <person name="Abouelleil A."/>
            <person name="Alvarado L."/>
            <person name="Arachchi H.M."/>
            <person name="Berlin A.M."/>
            <person name="Chapman S.B."/>
            <person name="Dewar J."/>
            <person name="Goldberg J."/>
            <person name="Griggs A."/>
            <person name="Gujja S."/>
            <person name="Hansen M."/>
            <person name="Howarth C."/>
            <person name="Imamovic A."/>
            <person name="Larimer J."/>
            <person name="McCowan C."/>
            <person name="Murphy C."/>
            <person name="Neiman D."/>
            <person name="Pearson M."/>
            <person name="Priest M."/>
            <person name="Roberts A."/>
            <person name="Saif S."/>
            <person name="Shea T."/>
            <person name="Sisk P."/>
            <person name="Sykes S."/>
            <person name="Wortman J."/>
            <person name="Nusbaum C."/>
            <person name="Birren B."/>
        </authorList>
    </citation>
    <scope>NUCLEOTIDE SEQUENCE [LARGE SCALE GENOMIC DNA]</scope>
    <source>
        <strain evidence="4">PRA339</strain>
    </source>
</reference>
<dbReference type="PROSITE" id="PS50069">
    <property type="entry name" value="CULLIN_2"/>
    <property type="match status" value="1"/>
</dbReference>
<dbReference type="SUPFAM" id="SSF75632">
    <property type="entry name" value="Cullin homology domain"/>
    <property type="match status" value="1"/>
</dbReference>
<feature type="domain" description="Cullin family profile" evidence="2">
    <location>
        <begin position="398"/>
        <end position="540"/>
    </location>
</feature>
<dbReference type="Gene3D" id="1.20.1310.10">
    <property type="entry name" value="Cullin Repeats"/>
    <property type="match status" value="2"/>
</dbReference>
<gene>
    <name evidence="3" type="ORF">H312_00258</name>
</gene>
<evidence type="ECO:0000259" key="2">
    <source>
        <dbReference type="PROSITE" id="PS50069"/>
    </source>
</evidence>
<dbReference type="HOGENOM" id="CLU_405944_0_0_1"/>
<dbReference type="EMBL" id="KK365131">
    <property type="protein sequence ID" value="KCZ82235.1"/>
    <property type="molecule type" value="Genomic_DNA"/>
</dbReference>
<name>A0A059F4V8_9MICR</name>
<accession>A0A059F4V8</accession>
<dbReference type="AlphaFoldDB" id="A0A059F4V8"/>
<keyword evidence="4" id="KW-1185">Reference proteome</keyword>
<organism evidence="3 4">
    <name type="scientific">Anncaliia algerae PRA339</name>
    <dbReference type="NCBI Taxonomy" id="1288291"/>
    <lineage>
        <taxon>Eukaryota</taxon>
        <taxon>Fungi</taxon>
        <taxon>Fungi incertae sedis</taxon>
        <taxon>Microsporidia</taxon>
        <taxon>Tubulinosematoidea</taxon>
        <taxon>Tubulinosematidae</taxon>
        <taxon>Anncaliia</taxon>
    </lineage>
</organism>
<reference evidence="3 4" key="2">
    <citation type="submission" date="2014-03" db="EMBL/GenBank/DDBJ databases">
        <title>The Genome Sequence of Anncaliia algerae insect isolate PRA339.</title>
        <authorList>
            <consortium name="The Broad Institute Genome Sequencing Platform"/>
            <consortium name="The Broad Institute Genome Sequencing Center for Infectious Disease"/>
            <person name="Cuomo C."/>
            <person name="Becnel J."/>
            <person name="Sanscrainte N."/>
            <person name="Walker B."/>
            <person name="Young S.K."/>
            <person name="Zeng Q."/>
            <person name="Gargeya S."/>
            <person name="Fitzgerald M."/>
            <person name="Haas B."/>
            <person name="Abouelleil A."/>
            <person name="Alvarado L."/>
            <person name="Arachchi H.M."/>
            <person name="Berlin A.M."/>
            <person name="Chapman S.B."/>
            <person name="Dewar J."/>
            <person name="Goldberg J."/>
            <person name="Griggs A."/>
            <person name="Gujja S."/>
            <person name="Hansen M."/>
            <person name="Howarth C."/>
            <person name="Imamovic A."/>
            <person name="Larimer J."/>
            <person name="McCowan C."/>
            <person name="Murphy C."/>
            <person name="Neiman D."/>
            <person name="Pearson M."/>
            <person name="Priest M."/>
            <person name="Roberts A."/>
            <person name="Saif S."/>
            <person name="Shea T."/>
            <person name="Sisk P."/>
            <person name="Sykes S."/>
            <person name="Wortman J."/>
            <person name="Nusbaum C."/>
            <person name="Birren B."/>
        </authorList>
    </citation>
    <scope>NUCLEOTIDE SEQUENCE [LARGE SCALE GENOMIC DNA]</scope>
    <source>
        <strain evidence="3 4">PRA339</strain>
    </source>
</reference>
<proteinExistence type="inferred from homology"/>
<evidence type="ECO:0000313" key="4">
    <source>
        <dbReference type="Proteomes" id="UP000030655"/>
    </source>
</evidence>
<sequence length="677" mass="81474">MTNQEMTITKEYLEIKNMIKENMHDVLCFKKIKGIELYKNIFMLSSSIELAEMLFNDLIKYLTNVCQNFYKKITNKKSKMNNKYIDHFLKYSNLLSVISDLFVPIDEVLMCNSIGKVKSETFYKLAVDIFDVEILKMVNIGNICMNLLKEDLNIIFNDMEYTDYKRDEGKYPKFIDDIAGINVDKIQKVFWTGNESNLKNKNIKRDESKIDKGNFILLQILQSLKIVSKYNCYYEKDAIISIIKNIKNKLNSEKNIFILSKNASIIFNKLEKNIERIFLECSYEKIYNLIDQEIIHSRKEKIIILFVHELVELFYNYKIHNVLDIHIKGILNFRSFPSFNAIFEESLLKFILHFRHKEITEIFKFFNDVMEIIKYYDVKELELVVINAFKHSINNKEYIEEKLVTFIHNNLLKLRNKEADFDKCMQPFDVFFPMLKYKQLFYDYYLIYLEKRLLSGEVFYENDMIQKIKEHEINYVFLRNAQSMISEISKSFDSLYIDNNFFYQQESQIQIQPLVLSRNYWSIKDYDRIKLPEYFNRIIKFICKDNSEYYIANSHCIVEINDKLYQMTLLHYLVLIEYSLEIEDKLLNEIRLSLNNLENSNYLLELKNEDKKYYQENDHFLVAKARLLKYLKRNQKASFNEIMEILKINSTNLEDIITECINQMYIRKENDTYFYLP</sequence>
<dbReference type="OrthoDB" id="10505906at2759"/>
<dbReference type="InterPro" id="IPR016158">
    <property type="entry name" value="Cullin_homology"/>
</dbReference>
<protein>
    <recommendedName>
        <fullName evidence="2">Cullin family profile domain-containing protein</fullName>
    </recommendedName>
</protein>